<proteinExistence type="predicted"/>
<dbReference type="RefSeq" id="WP_192759627.1">
    <property type="nucleotide sequence ID" value="NZ_JADBDZ010000001.1"/>
</dbReference>
<dbReference type="EMBL" id="JADBDZ010000001">
    <property type="protein sequence ID" value="MBE1533013.1"/>
    <property type="molecule type" value="Genomic_DNA"/>
</dbReference>
<dbReference type="Proteomes" id="UP000627838">
    <property type="component" value="Unassembled WGS sequence"/>
</dbReference>
<evidence type="ECO:0000313" key="3">
    <source>
        <dbReference type="Proteomes" id="UP000627838"/>
    </source>
</evidence>
<feature type="region of interest" description="Disordered" evidence="1">
    <location>
        <begin position="78"/>
        <end position="99"/>
    </location>
</feature>
<reference evidence="2 3" key="1">
    <citation type="submission" date="2020-10" db="EMBL/GenBank/DDBJ databases">
        <title>Sequencing the genomes of 1000 actinobacteria strains.</title>
        <authorList>
            <person name="Klenk H.-P."/>
        </authorList>
    </citation>
    <scope>NUCLEOTIDE SEQUENCE [LARGE SCALE GENOMIC DNA]</scope>
    <source>
        <strain evidence="2 3">DSM 46744</strain>
    </source>
</reference>
<comment type="caution">
    <text evidence="2">The sequence shown here is derived from an EMBL/GenBank/DDBJ whole genome shotgun (WGS) entry which is preliminary data.</text>
</comment>
<name>A0ABR9JRK9_9ACTN</name>
<organism evidence="2 3">
    <name type="scientific">Actinomadura algeriensis</name>
    <dbReference type="NCBI Taxonomy" id="1679523"/>
    <lineage>
        <taxon>Bacteria</taxon>
        <taxon>Bacillati</taxon>
        <taxon>Actinomycetota</taxon>
        <taxon>Actinomycetes</taxon>
        <taxon>Streptosporangiales</taxon>
        <taxon>Thermomonosporaceae</taxon>
        <taxon>Actinomadura</taxon>
    </lineage>
</organism>
<sequence>MRGRWPGQDGIGPPLKALDVLASIGTDVAVMQLHLVAEKARPKRLKKKAGQLLVQVADDRGLTMEQLGDRIVPDFGLDADGGRTLDYGPGRSRSASTSG</sequence>
<evidence type="ECO:0000256" key="1">
    <source>
        <dbReference type="SAM" id="MobiDB-lite"/>
    </source>
</evidence>
<keyword evidence="3" id="KW-1185">Reference proteome</keyword>
<gene>
    <name evidence="2" type="ORF">H4W34_002846</name>
</gene>
<accession>A0ABR9JRK9</accession>
<evidence type="ECO:0000313" key="2">
    <source>
        <dbReference type="EMBL" id="MBE1533013.1"/>
    </source>
</evidence>
<protein>
    <submittedName>
        <fullName evidence="2">Uncharacterized protein</fullName>
    </submittedName>
</protein>